<keyword evidence="2 5" id="KW-0238">DNA-binding</keyword>
<protein>
    <submittedName>
        <fullName evidence="8">Response regulator transcription factor</fullName>
    </submittedName>
</protein>
<evidence type="ECO:0000256" key="1">
    <source>
        <dbReference type="ARBA" id="ARBA00023015"/>
    </source>
</evidence>
<accession>A0ABW9F7V3</accession>
<dbReference type="InterPro" id="IPR039420">
    <property type="entry name" value="WalR-like"/>
</dbReference>
<dbReference type="InterPro" id="IPR036388">
    <property type="entry name" value="WH-like_DNA-bd_sf"/>
</dbReference>
<dbReference type="PANTHER" id="PTHR48111:SF43">
    <property type="entry name" value="STAGE 0 SPORULATION PROTEIN A HOMOLOG"/>
    <property type="match status" value="1"/>
</dbReference>
<comment type="caution">
    <text evidence="8">The sequence shown here is derived from an EMBL/GenBank/DDBJ whole genome shotgun (WGS) entry which is preliminary data.</text>
</comment>
<keyword evidence="9" id="KW-1185">Reference proteome</keyword>
<dbReference type="PROSITE" id="PS50110">
    <property type="entry name" value="RESPONSE_REGULATORY"/>
    <property type="match status" value="1"/>
</dbReference>
<keyword evidence="3" id="KW-0804">Transcription</keyword>
<dbReference type="PANTHER" id="PTHR48111">
    <property type="entry name" value="REGULATOR OF RPOS"/>
    <property type="match status" value="1"/>
</dbReference>
<sequence>MYKIYIVEDDTVISNSMKKFLESWGYQVEITKNFHNVVEEFEVFNPDLVLLDIHLPFFNGYHWCDKIRGKSNAPIIFISSSNDNMNIVMALSKGADDFVSKPFDLNILNAKIQALLRRTYELNSTLENLYTYKGITYDMSKSILSFEEKTIELTKNESKIFQILMENREKIVSRNNIMEFLWDTDEFIDDNTLTVNINRLRKKILEIGIEDVLQTKKGQGYILIKED</sequence>
<dbReference type="InterPro" id="IPR001867">
    <property type="entry name" value="OmpR/PhoB-type_DNA-bd"/>
</dbReference>
<dbReference type="CDD" id="cd00383">
    <property type="entry name" value="trans_reg_C"/>
    <property type="match status" value="1"/>
</dbReference>
<evidence type="ECO:0000256" key="4">
    <source>
        <dbReference type="PROSITE-ProRule" id="PRU00169"/>
    </source>
</evidence>
<evidence type="ECO:0000256" key="3">
    <source>
        <dbReference type="ARBA" id="ARBA00023163"/>
    </source>
</evidence>
<feature type="domain" description="OmpR/PhoB-type" evidence="7">
    <location>
        <begin position="127"/>
        <end position="225"/>
    </location>
</feature>
<dbReference type="SUPFAM" id="SSF52172">
    <property type="entry name" value="CheY-like"/>
    <property type="match status" value="1"/>
</dbReference>
<proteinExistence type="predicted"/>
<evidence type="ECO:0000259" key="7">
    <source>
        <dbReference type="PROSITE" id="PS51755"/>
    </source>
</evidence>
<dbReference type="EMBL" id="JBFNFH010000011">
    <property type="protein sequence ID" value="MFM1525056.1"/>
    <property type="molecule type" value="Genomic_DNA"/>
</dbReference>
<keyword evidence="4" id="KW-0597">Phosphoprotein</keyword>
<dbReference type="SMART" id="SM00448">
    <property type="entry name" value="REC"/>
    <property type="match status" value="1"/>
</dbReference>
<dbReference type="Gene3D" id="3.40.50.2300">
    <property type="match status" value="1"/>
</dbReference>
<feature type="domain" description="Response regulatory" evidence="6">
    <location>
        <begin position="3"/>
        <end position="116"/>
    </location>
</feature>
<dbReference type="Pfam" id="PF00486">
    <property type="entry name" value="Trans_reg_C"/>
    <property type="match status" value="1"/>
</dbReference>
<keyword evidence="1" id="KW-0805">Transcription regulation</keyword>
<gene>
    <name evidence="8" type="ORF">ABGF40_05145</name>
</gene>
<dbReference type="RefSeq" id="WP_408104721.1">
    <property type="nucleotide sequence ID" value="NZ_JBFNFH010000011.1"/>
</dbReference>
<name>A0ABW9F7V3_9FIRM</name>
<evidence type="ECO:0000313" key="8">
    <source>
        <dbReference type="EMBL" id="MFM1525056.1"/>
    </source>
</evidence>
<feature type="DNA-binding region" description="OmpR/PhoB-type" evidence="5">
    <location>
        <begin position="127"/>
        <end position="225"/>
    </location>
</feature>
<evidence type="ECO:0000313" key="9">
    <source>
        <dbReference type="Proteomes" id="UP001629536"/>
    </source>
</evidence>
<dbReference type="Pfam" id="PF00072">
    <property type="entry name" value="Response_reg"/>
    <property type="match status" value="1"/>
</dbReference>
<organism evidence="8 9">
    <name type="scientific">Helcococcus bovis</name>
    <dbReference type="NCBI Taxonomy" id="3153252"/>
    <lineage>
        <taxon>Bacteria</taxon>
        <taxon>Bacillati</taxon>
        <taxon>Bacillota</taxon>
        <taxon>Tissierellia</taxon>
        <taxon>Tissierellales</taxon>
        <taxon>Peptoniphilaceae</taxon>
        <taxon>Helcococcus</taxon>
    </lineage>
</organism>
<feature type="modified residue" description="4-aspartylphosphate" evidence="4">
    <location>
        <position position="52"/>
    </location>
</feature>
<dbReference type="PROSITE" id="PS51755">
    <property type="entry name" value="OMPR_PHOB"/>
    <property type="match status" value="1"/>
</dbReference>
<dbReference type="Proteomes" id="UP001629536">
    <property type="component" value="Unassembled WGS sequence"/>
</dbReference>
<dbReference type="InterPro" id="IPR001789">
    <property type="entry name" value="Sig_transdc_resp-reg_receiver"/>
</dbReference>
<dbReference type="SMART" id="SM00862">
    <property type="entry name" value="Trans_reg_C"/>
    <property type="match status" value="1"/>
</dbReference>
<dbReference type="InterPro" id="IPR011006">
    <property type="entry name" value="CheY-like_superfamily"/>
</dbReference>
<evidence type="ECO:0000256" key="2">
    <source>
        <dbReference type="ARBA" id="ARBA00023125"/>
    </source>
</evidence>
<reference evidence="8 9" key="1">
    <citation type="journal article" date="2024" name="Front. Microbiol.">
        <title>Pangenomic and biochemical analyses of Helcococcus ovis reveal widespread tetracycline resistance and a novel bacterial species, Helcococcus bovis.</title>
        <authorList>
            <person name="Cunha F."/>
            <person name="Zhai Y."/>
            <person name="Casaro S."/>
            <person name="Jones K.L."/>
            <person name="Hernandez M."/>
            <person name="Bisinotto R.S."/>
            <person name="Kariyawasam S."/>
            <person name="Brown M.B."/>
            <person name="Phillips A."/>
            <person name="Jeong K.C."/>
            <person name="Galvao K.N."/>
        </authorList>
    </citation>
    <scope>NUCLEOTIDE SEQUENCE [LARGE SCALE GENOMIC DNA]</scope>
    <source>
        <strain evidence="8 9">KG197</strain>
    </source>
</reference>
<dbReference type="Gene3D" id="1.10.10.10">
    <property type="entry name" value="Winged helix-like DNA-binding domain superfamily/Winged helix DNA-binding domain"/>
    <property type="match status" value="1"/>
</dbReference>
<evidence type="ECO:0000256" key="5">
    <source>
        <dbReference type="PROSITE-ProRule" id="PRU01091"/>
    </source>
</evidence>
<evidence type="ECO:0000259" key="6">
    <source>
        <dbReference type="PROSITE" id="PS50110"/>
    </source>
</evidence>